<reference evidence="2" key="1">
    <citation type="submission" date="2020-10" db="EMBL/GenBank/DDBJ databases">
        <authorList>
            <person name="Gilroy R."/>
        </authorList>
    </citation>
    <scope>NUCLEOTIDE SEQUENCE</scope>
    <source>
        <strain evidence="2">11300</strain>
    </source>
</reference>
<dbReference type="CDD" id="cd00093">
    <property type="entry name" value="HTH_XRE"/>
    <property type="match status" value="1"/>
</dbReference>
<name>A0A9D1I2L5_9FIRM</name>
<dbReference type="AlphaFoldDB" id="A0A9D1I2L5"/>
<dbReference type="SMART" id="SM00530">
    <property type="entry name" value="HTH_XRE"/>
    <property type="match status" value="1"/>
</dbReference>
<feature type="domain" description="HTH cro/C1-type" evidence="1">
    <location>
        <begin position="13"/>
        <end position="68"/>
    </location>
</feature>
<reference evidence="2" key="2">
    <citation type="journal article" date="2021" name="PeerJ">
        <title>Extensive microbial diversity within the chicken gut microbiome revealed by metagenomics and culture.</title>
        <authorList>
            <person name="Gilroy R."/>
            <person name="Ravi A."/>
            <person name="Getino M."/>
            <person name="Pursley I."/>
            <person name="Horton D.L."/>
            <person name="Alikhan N.F."/>
            <person name="Baker D."/>
            <person name="Gharbi K."/>
            <person name="Hall N."/>
            <person name="Watson M."/>
            <person name="Adriaenssens E.M."/>
            <person name="Foster-Nyarko E."/>
            <person name="Jarju S."/>
            <person name="Secka A."/>
            <person name="Antonio M."/>
            <person name="Oren A."/>
            <person name="Chaudhuri R.R."/>
            <person name="La Ragione R."/>
            <person name="Hildebrand F."/>
            <person name="Pallen M.J."/>
        </authorList>
    </citation>
    <scope>NUCLEOTIDE SEQUENCE</scope>
    <source>
        <strain evidence="2">11300</strain>
    </source>
</reference>
<dbReference type="GO" id="GO:0003677">
    <property type="term" value="F:DNA binding"/>
    <property type="evidence" value="ECO:0007669"/>
    <property type="project" value="InterPro"/>
</dbReference>
<proteinExistence type="predicted"/>
<evidence type="ECO:0000313" key="3">
    <source>
        <dbReference type="Proteomes" id="UP000824091"/>
    </source>
</evidence>
<evidence type="ECO:0000313" key="2">
    <source>
        <dbReference type="EMBL" id="HIU27034.1"/>
    </source>
</evidence>
<dbReference type="Proteomes" id="UP000824091">
    <property type="component" value="Unassembled WGS sequence"/>
</dbReference>
<dbReference type="SUPFAM" id="SSF47413">
    <property type="entry name" value="lambda repressor-like DNA-binding domains"/>
    <property type="match status" value="1"/>
</dbReference>
<comment type="caution">
    <text evidence="2">The sequence shown here is derived from an EMBL/GenBank/DDBJ whole genome shotgun (WGS) entry which is preliminary data.</text>
</comment>
<protein>
    <submittedName>
        <fullName evidence="2">Helix-turn-helix transcriptional regulator</fullName>
    </submittedName>
</protein>
<dbReference type="Pfam" id="PF13443">
    <property type="entry name" value="HTH_26"/>
    <property type="match status" value="1"/>
</dbReference>
<organism evidence="2 3">
    <name type="scientific">Candidatus Fimisoma avicola</name>
    <dbReference type="NCBI Taxonomy" id="2840826"/>
    <lineage>
        <taxon>Bacteria</taxon>
        <taxon>Bacillati</taxon>
        <taxon>Bacillota</taxon>
        <taxon>Clostridia</taxon>
        <taxon>Eubacteriales</taxon>
        <taxon>Candidatus Fimisoma</taxon>
    </lineage>
</organism>
<dbReference type="Gene3D" id="1.10.260.40">
    <property type="entry name" value="lambda repressor-like DNA-binding domains"/>
    <property type="match status" value="1"/>
</dbReference>
<gene>
    <name evidence="2" type="ORF">IAD16_01470</name>
</gene>
<dbReference type="InterPro" id="IPR001387">
    <property type="entry name" value="Cro/C1-type_HTH"/>
</dbReference>
<accession>A0A9D1I2L5</accession>
<dbReference type="EMBL" id="DVMO01000023">
    <property type="protein sequence ID" value="HIU27034.1"/>
    <property type="molecule type" value="Genomic_DNA"/>
</dbReference>
<dbReference type="InterPro" id="IPR010982">
    <property type="entry name" value="Lambda_DNA-bd_dom_sf"/>
</dbReference>
<dbReference type="PROSITE" id="PS50943">
    <property type="entry name" value="HTH_CROC1"/>
    <property type="match status" value="1"/>
</dbReference>
<sequence>MKDIEYGHIELRLKEIMEAQNLSINKLACRAEMQRTQLKKYMNNNVQRVDLAILSRLCYCLECDLSDMLVYVKA</sequence>
<evidence type="ECO:0000259" key="1">
    <source>
        <dbReference type="PROSITE" id="PS50943"/>
    </source>
</evidence>